<feature type="region of interest" description="Disordered" evidence="1">
    <location>
        <begin position="1"/>
        <end position="45"/>
    </location>
</feature>
<dbReference type="EMBL" id="VFPA01000004">
    <property type="protein sequence ID" value="TQM06446.1"/>
    <property type="molecule type" value="Genomic_DNA"/>
</dbReference>
<gene>
    <name evidence="2" type="ORF">FB558_6702</name>
</gene>
<evidence type="ECO:0000313" key="2">
    <source>
        <dbReference type="EMBL" id="TQM06446.1"/>
    </source>
</evidence>
<evidence type="ECO:0000313" key="3">
    <source>
        <dbReference type="Proteomes" id="UP000315677"/>
    </source>
</evidence>
<feature type="compositionally biased region" description="Low complexity" evidence="1">
    <location>
        <begin position="15"/>
        <end position="24"/>
    </location>
</feature>
<sequence length="135" mass="14435">MSGEYLRSGATGRFSSSLPLSQSDDLGDDDPRKGYTPGIRVGGAPKWEETAIGGASGRREALKKELTPEERFFAGTDFAMAAGDVPQGALGPNPLDPDTDPQWYQNELNADRIAEEERLSKDAEFQAISDAIAGS</sequence>
<accession>A0A543DAU8</accession>
<name>A0A543DAU8_9PSEU</name>
<comment type="caution">
    <text evidence="2">The sequence shown here is derived from an EMBL/GenBank/DDBJ whole genome shotgun (WGS) entry which is preliminary data.</text>
</comment>
<dbReference type="AlphaFoldDB" id="A0A543DAU8"/>
<keyword evidence="3" id="KW-1185">Reference proteome</keyword>
<proteinExistence type="predicted"/>
<dbReference type="Proteomes" id="UP000315677">
    <property type="component" value="Unassembled WGS sequence"/>
</dbReference>
<organism evidence="2 3">
    <name type="scientific">Pseudonocardia kunmingensis</name>
    <dbReference type="NCBI Taxonomy" id="630975"/>
    <lineage>
        <taxon>Bacteria</taxon>
        <taxon>Bacillati</taxon>
        <taxon>Actinomycetota</taxon>
        <taxon>Actinomycetes</taxon>
        <taxon>Pseudonocardiales</taxon>
        <taxon>Pseudonocardiaceae</taxon>
        <taxon>Pseudonocardia</taxon>
    </lineage>
</organism>
<reference evidence="2 3" key="1">
    <citation type="submission" date="2019-06" db="EMBL/GenBank/DDBJ databases">
        <title>Sequencing the genomes of 1000 actinobacteria strains.</title>
        <authorList>
            <person name="Klenk H.-P."/>
        </authorList>
    </citation>
    <scope>NUCLEOTIDE SEQUENCE [LARGE SCALE GENOMIC DNA]</scope>
    <source>
        <strain evidence="2 3">DSM 45301</strain>
    </source>
</reference>
<protein>
    <submittedName>
        <fullName evidence="2">Uncharacterized protein</fullName>
    </submittedName>
</protein>
<dbReference type="RefSeq" id="WP_142060316.1">
    <property type="nucleotide sequence ID" value="NZ_VFPA01000004.1"/>
</dbReference>
<evidence type="ECO:0000256" key="1">
    <source>
        <dbReference type="SAM" id="MobiDB-lite"/>
    </source>
</evidence>